<protein>
    <submittedName>
        <fullName evidence="1">Uncharacterized protein</fullName>
    </submittedName>
</protein>
<dbReference type="EMBL" id="FR695868">
    <property type="protein sequence ID" value="CBX28580.1"/>
    <property type="molecule type" value="Genomic_DNA"/>
</dbReference>
<dbReference type="AlphaFoldDB" id="E1YDD6"/>
<name>E1YDD6_9BACT</name>
<reference evidence="1" key="1">
    <citation type="journal article" date="2011" name="Environ. Microbiol.">
        <title>Genomic insights into the metabolic potential of the polycyclic aromatic hydrocarbon degrading sulfate-reducing Deltaproteobacterium N47.</title>
        <authorList>
            <person name="Bergmann F."/>
            <person name="Selesi D."/>
            <person name="Weinmaier T."/>
            <person name="Tischler P."/>
            <person name="Rattei T."/>
            <person name="Meckenstock R.U."/>
        </authorList>
    </citation>
    <scope>NUCLEOTIDE SEQUENCE</scope>
</reference>
<organism evidence="1">
    <name type="scientific">uncultured Desulfobacterium sp</name>
    <dbReference type="NCBI Taxonomy" id="201089"/>
    <lineage>
        <taxon>Bacteria</taxon>
        <taxon>Pseudomonadati</taxon>
        <taxon>Thermodesulfobacteriota</taxon>
        <taxon>Desulfobacteria</taxon>
        <taxon>Desulfobacterales</taxon>
        <taxon>Desulfobacteriaceae</taxon>
        <taxon>Desulfobacterium</taxon>
        <taxon>environmental samples</taxon>
    </lineage>
</organism>
<evidence type="ECO:0000313" key="1">
    <source>
        <dbReference type="EMBL" id="CBX28580.1"/>
    </source>
</evidence>
<accession>E1YDD6</accession>
<gene>
    <name evidence="1" type="ORF">N47_G39040</name>
</gene>
<proteinExistence type="predicted"/>
<sequence length="45" mass="5327">MIGVVLPIRRFDCDTVIALIDRIQKKNYRAYLSHRKKRLGQLVKT</sequence>